<dbReference type="Proteomes" id="UP000499080">
    <property type="component" value="Unassembled WGS sequence"/>
</dbReference>
<gene>
    <name evidence="2" type="ORF">AVEN_203122_1</name>
</gene>
<reference evidence="2 3" key="1">
    <citation type="journal article" date="2019" name="Sci. Rep.">
        <title>Orb-weaving spider Araneus ventricosus genome elucidates the spidroin gene catalogue.</title>
        <authorList>
            <person name="Kono N."/>
            <person name="Nakamura H."/>
            <person name="Ohtoshi R."/>
            <person name="Moran D.A.P."/>
            <person name="Shinohara A."/>
            <person name="Yoshida Y."/>
            <person name="Fujiwara M."/>
            <person name="Mori M."/>
            <person name="Tomita M."/>
            <person name="Arakawa K."/>
        </authorList>
    </citation>
    <scope>NUCLEOTIDE SEQUENCE [LARGE SCALE GENOMIC DNA]</scope>
</reference>
<evidence type="ECO:0000313" key="3">
    <source>
        <dbReference type="Proteomes" id="UP000499080"/>
    </source>
</evidence>
<evidence type="ECO:0000313" key="2">
    <source>
        <dbReference type="EMBL" id="GBM18849.1"/>
    </source>
</evidence>
<proteinExistence type="predicted"/>
<keyword evidence="3" id="KW-1185">Reference proteome</keyword>
<feature type="region of interest" description="Disordered" evidence="1">
    <location>
        <begin position="1"/>
        <end position="20"/>
    </location>
</feature>
<dbReference type="EMBL" id="BGPR01000412">
    <property type="protein sequence ID" value="GBM18849.1"/>
    <property type="molecule type" value="Genomic_DNA"/>
</dbReference>
<protein>
    <submittedName>
        <fullName evidence="2">Uncharacterized protein</fullName>
    </submittedName>
</protein>
<dbReference type="AlphaFoldDB" id="A0A4Y2DRR5"/>
<name>A0A4Y2DRR5_ARAVE</name>
<sequence>MLIRQGQLWSARRVSSSGPEVPENMPLEIYRDLVHVKSVQVKRPAIGVAGWRRMSGLVGSSVASERLVSTLNDGVSDERCRLTDQHIAEKVLMSRLDNKYWPMN</sequence>
<evidence type="ECO:0000256" key="1">
    <source>
        <dbReference type="SAM" id="MobiDB-lite"/>
    </source>
</evidence>
<organism evidence="2 3">
    <name type="scientific">Araneus ventricosus</name>
    <name type="common">Orbweaver spider</name>
    <name type="synonym">Epeira ventricosa</name>
    <dbReference type="NCBI Taxonomy" id="182803"/>
    <lineage>
        <taxon>Eukaryota</taxon>
        <taxon>Metazoa</taxon>
        <taxon>Ecdysozoa</taxon>
        <taxon>Arthropoda</taxon>
        <taxon>Chelicerata</taxon>
        <taxon>Arachnida</taxon>
        <taxon>Araneae</taxon>
        <taxon>Araneomorphae</taxon>
        <taxon>Entelegynae</taxon>
        <taxon>Araneoidea</taxon>
        <taxon>Araneidae</taxon>
        <taxon>Araneus</taxon>
    </lineage>
</organism>
<comment type="caution">
    <text evidence="2">The sequence shown here is derived from an EMBL/GenBank/DDBJ whole genome shotgun (WGS) entry which is preliminary data.</text>
</comment>
<accession>A0A4Y2DRR5</accession>